<evidence type="ECO:0000313" key="4">
    <source>
        <dbReference type="Proteomes" id="UP000318017"/>
    </source>
</evidence>
<keyword evidence="1" id="KW-0472">Membrane</keyword>
<dbReference type="KEGG" id="ahel:Q31a_32680"/>
<evidence type="ECO:0000313" key="3">
    <source>
        <dbReference type="EMBL" id="QDV24946.1"/>
    </source>
</evidence>
<proteinExistence type="predicted"/>
<reference evidence="3 4" key="1">
    <citation type="submission" date="2019-02" db="EMBL/GenBank/DDBJ databases">
        <title>Deep-cultivation of Planctomycetes and their phenomic and genomic characterization uncovers novel biology.</title>
        <authorList>
            <person name="Wiegand S."/>
            <person name="Jogler M."/>
            <person name="Boedeker C."/>
            <person name="Pinto D."/>
            <person name="Vollmers J."/>
            <person name="Rivas-Marin E."/>
            <person name="Kohn T."/>
            <person name="Peeters S.H."/>
            <person name="Heuer A."/>
            <person name="Rast P."/>
            <person name="Oberbeckmann S."/>
            <person name="Bunk B."/>
            <person name="Jeske O."/>
            <person name="Meyerdierks A."/>
            <person name="Storesund J.E."/>
            <person name="Kallscheuer N."/>
            <person name="Luecker S."/>
            <person name="Lage O.M."/>
            <person name="Pohl T."/>
            <person name="Merkel B.J."/>
            <person name="Hornburger P."/>
            <person name="Mueller R.-W."/>
            <person name="Bruemmer F."/>
            <person name="Labrenz M."/>
            <person name="Spormann A.M."/>
            <person name="Op den Camp H."/>
            <person name="Overmann J."/>
            <person name="Amann R."/>
            <person name="Jetten M.S.M."/>
            <person name="Mascher T."/>
            <person name="Medema M.H."/>
            <person name="Devos D.P."/>
            <person name="Kaster A.-K."/>
            <person name="Ovreas L."/>
            <person name="Rohde M."/>
            <person name="Galperin M.Y."/>
            <person name="Jogler C."/>
        </authorList>
    </citation>
    <scope>NUCLEOTIDE SEQUENCE [LARGE SCALE GENOMIC DNA]</scope>
    <source>
        <strain evidence="3 4">Q31a</strain>
    </source>
</reference>
<dbReference type="AlphaFoldDB" id="A0A518G8M8"/>
<evidence type="ECO:0000259" key="2">
    <source>
        <dbReference type="Pfam" id="PF14240"/>
    </source>
</evidence>
<name>A0A518G8M8_9BACT</name>
<dbReference type="RefSeq" id="WP_145079345.1">
    <property type="nucleotide sequence ID" value="NZ_CP036298.1"/>
</dbReference>
<accession>A0A518G8M8</accession>
<feature type="domain" description="YHYH" evidence="2">
    <location>
        <begin position="175"/>
        <end position="270"/>
    </location>
</feature>
<dbReference type="InterPro" id="IPR025924">
    <property type="entry name" value="YHYH_dom"/>
</dbReference>
<evidence type="ECO:0000256" key="1">
    <source>
        <dbReference type="SAM" id="Phobius"/>
    </source>
</evidence>
<sequence length="324" mass="36420">MRNYLLRIAGGFLLVIVAIWILWPRAETVELDVTRAVNPAWFIEENLIEPVRKEVRKLSDGSQAECYVITTKTTPFEHEIGPWAPGHVNDGKDKGGIWFKDGHVYDLDGQFIADLDEFYDDPEWDMVRPDGSIQVTDTREAFELAARPNVDPRYYNHVVECPAEVDEWKNDHKVYVIPVSPLYRTIPTQLGRTAVGLAFNGVTFDPPAPIHAILHAHTIAPFDHGGGHVNPHVGYHYHAATGKTKEIEQADQHAPQIGYALDGFALYAHLDKNGEAPEQLDECSGHYDDQRGYHYHVSAPGDNQIIKRFRGIPGTMTIVAQPDQ</sequence>
<keyword evidence="4" id="KW-1185">Reference proteome</keyword>
<dbReference type="Pfam" id="PF14240">
    <property type="entry name" value="YHYH"/>
    <property type="match status" value="1"/>
</dbReference>
<protein>
    <recommendedName>
        <fullName evidence="2">YHYH domain-containing protein</fullName>
    </recommendedName>
</protein>
<dbReference type="OrthoDB" id="9796530at2"/>
<organism evidence="3 4">
    <name type="scientific">Aureliella helgolandensis</name>
    <dbReference type="NCBI Taxonomy" id="2527968"/>
    <lineage>
        <taxon>Bacteria</taxon>
        <taxon>Pseudomonadati</taxon>
        <taxon>Planctomycetota</taxon>
        <taxon>Planctomycetia</taxon>
        <taxon>Pirellulales</taxon>
        <taxon>Pirellulaceae</taxon>
        <taxon>Aureliella</taxon>
    </lineage>
</organism>
<dbReference type="EMBL" id="CP036298">
    <property type="protein sequence ID" value="QDV24946.1"/>
    <property type="molecule type" value="Genomic_DNA"/>
</dbReference>
<gene>
    <name evidence="3" type="ORF">Q31a_32680</name>
</gene>
<dbReference type="Proteomes" id="UP000318017">
    <property type="component" value="Chromosome"/>
</dbReference>
<keyword evidence="1" id="KW-0812">Transmembrane</keyword>
<keyword evidence="1" id="KW-1133">Transmembrane helix</keyword>
<feature type="transmembrane region" description="Helical" evidence="1">
    <location>
        <begin position="5"/>
        <end position="23"/>
    </location>
</feature>